<evidence type="ECO:0000256" key="2">
    <source>
        <dbReference type="SAM" id="Phobius"/>
    </source>
</evidence>
<keyword evidence="2" id="KW-0812">Transmembrane</keyword>
<keyword evidence="2" id="KW-1133">Transmembrane helix</keyword>
<reference evidence="3 4" key="1">
    <citation type="submission" date="2019-03" db="EMBL/GenBank/DDBJ databases">
        <title>Genomic Encyclopedia of Archaeal and Bacterial Type Strains, Phase II (KMG-II): from individual species to whole genera.</title>
        <authorList>
            <person name="Goeker M."/>
        </authorList>
    </citation>
    <scope>NUCLEOTIDE SEQUENCE [LARGE SCALE GENOMIC DNA]</scope>
    <source>
        <strain evidence="3 4">DSM 45499</strain>
    </source>
</reference>
<dbReference type="EMBL" id="SOCP01000018">
    <property type="protein sequence ID" value="TDV42153.1"/>
    <property type="molecule type" value="Genomic_DNA"/>
</dbReference>
<proteinExistence type="predicted"/>
<feature type="transmembrane region" description="Helical" evidence="2">
    <location>
        <begin position="39"/>
        <end position="60"/>
    </location>
</feature>
<keyword evidence="4" id="KW-1185">Reference proteome</keyword>
<dbReference type="RefSeq" id="WP_133907361.1">
    <property type="nucleotide sequence ID" value="NZ_SOCP01000018.1"/>
</dbReference>
<dbReference type="OrthoDB" id="9843046at2"/>
<evidence type="ECO:0000313" key="3">
    <source>
        <dbReference type="EMBL" id="TDV42153.1"/>
    </source>
</evidence>
<keyword evidence="2" id="KW-0472">Membrane</keyword>
<dbReference type="AlphaFoldDB" id="A0A4R7UYZ4"/>
<sequence>MIEDRLAEEFRSAVTGEPPLGFDPDDVVTEAAHRRRRRLAAGATAFATGGVALAAAAVFATSGMAGSSDVRVGAGPSGSVVSTTPPGEGKPAESMPPSTPPTFPGSDEVVANLGQVIPAVLHDRVPGLEFTEPDSGPLMVVDGRRGVGGAYLVSGTTHRYVTVFVYHDKDTLDLVGDPAASGGWGPLLSDTPQQDGSHLRVYGLGGGDSQGLTVLHLRTDGVIVQADTTAKPEPGQNGLAVSQEVLTAVATDPRLTF</sequence>
<organism evidence="3 4">
    <name type="scientific">Actinophytocola oryzae</name>
    <dbReference type="NCBI Taxonomy" id="502181"/>
    <lineage>
        <taxon>Bacteria</taxon>
        <taxon>Bacillati</taxon>
        <taxon>Actinomycetota</taxon>
        <taxon>Actinomycetes</taxon>
        <taxon>Pseudonocardiales</taxon>
        <taxon>Pseudonocardiaceae</taxon>
    </lineage>
</organism>
<dbReference type="Proteomes" id="UP000294927">
    <property type="component" value="Unassembled WGS sequence"/>
</dbReference>
<accession>A0A4R7UYZ4</accession>
<evidence type="ECO:0000256" key="1">
    <source>
        <dbReference type="SAM" id="MobiDB-lite"/>
    </source>
</evidence>
<comment type="caution">
    <text evidence="3">The sequence shown here is derived from an EMBL/GenBank/DDBJ whole genome shotgun (WGS) entry which is preliminary data.</text>
</comment>
<gene>
    <name evidence="3" type="ORF">CLV71_11823</name>
</gene>
<name>A0A4R7UYZ4_9PSEU</name>
<feature type="region of interest" description="Disordered" evidence="1">
    <location>
        <begin position="68"/>
        <end position="104"/>
    </location>
</feature>
<protein>
    <submittedName>
        <fullName evidence="3">Uncharacterized protein</fullName>
    </submittedName>
</protein>
<evidence type="ECO:0000313" key="4">
    <source>
        <dbReference type="Proteomes" id="UP000294927"/>
    </source>
</evidence>